<organism evidence="3">
    <name type="scientific">Cyanobacterium aponinum AL20115</name>
    <dbReference type="NCBI Taxonomy" id="3090662"/>
    <lineage>
        <taxon>Bacteria</taxon>
        <taxon>Bacillati</taxon>
        <taxon>Cyanobacteriota</taxon>
        <taxon>Cyanophyceae</taxon>
        <taxon>Oscillatoriophycideae</taxon>
        <taxon>Chroococcales</taxon>
        <taxon>Geminocystaceae</taxon>
        <taxon>Cyanobacterium</taxon>
    </lineage>
</organism>
<feature type="region of interest" description="Disordered" evidence="1">
    <location>
        <begin position="317"/>
        <end position="356"/>
    </location>
</feature>
<evidence type="ECO:0000256" key="1">
    <source>
        <dbReference type="SAM" id="MobiDB-lite"/>
    </source>
</evidence>
<feature type="compositionally biased region" description="Polar residues" evidence="1">
    <location>
        <begin position="347"/>
        <end position="356"/>
    </location>
</feature>
<feature type="compositionally biased region" description="Polar residues" evidence="1">
    <location>
        <begin position="1"/>
        <end position="19"/>
    </location>
</feature>
<dbReference type="RefSeq" id="WP_320001100.1">
    <property type="nucleotide sequence ID" value="NZ_CP138348.1"/>
</dbReference>
<dbReference type="Pfam" id="PF02195">
    <property type="entry name" value="ParB_N"/>
    <property type="match status" value="1"/>
</dbReference>
<feature type="region of interest" description="Disordered" evidence="1">
    <location>
        <begin position="1"/>
        <end position="20"/>
    </location>
</feature>
<dbReference type="Gene3D" id="3.90.1530.10">
    <property type="entry name" value="Conserved hypothetical protein from pyrococcus furiosus pfu- 392566-001, ParB domain"/>
    <property type="match status" value="1"/>
</dbReference>
<sequence>MKHTQISNKDNPNGVTPNPNKLWVNKASGLICRVLSRTDNSNICEFWVLPSGSDIPIPQVAHTLEPLEYKGIDYGGYDISTKQWTKYHFNNVPIIRLFWKDRVMVELENGSSEPVERVYAHQQDLSSNTPTNRHLAIESLIIDDNLQMRVAMDESVIDDYAFLMSDGVEFPPLIVFEDSKQQYWLVDGFHRYYAYRLNNIKSIPCTVHKGDFFHAKLYALSANSTHGLKRSNEDKRKAVLEALFDPEISLYSNRKIAQYCGVSRRFVDKLRNELLKPSDNHHKENTTTSHQHGETYKLLNQVQETAPHGETYKHLNMPTPVIDNENKTIPLVTPQPTKDKPKRSLQAPLTGSGDSSSPIIEVSQLYELRDKALKTLKVGQQSKQYKDTKKVFDLFINELLRLYN</sequence>
<gene>
    <name evidence="3" type="ORF">SAY89_12190</name>
</gene>
<name>A0AAF1C1E0_9CHRO</name>
<feature type="domain" description="ParB-like N-terminal" evidence="2">
    <location>
        <begin position="134"/>
        <end position="210"/>
    </location>
</feature>
<protein>
    <submittedName>
        <fullName evidence="3">ParB N-terminal domain-containing protein</fullName>
    </submittedName>
</protein>
<evidence type="ECO:0000313" key="3">
    <source>
        <dbReference type="EMBL" id="WPF87563.1"/>
    </source>
</evidence>
<accession>A0AAF1C1E0</accession>
<dbReference type="EMBL" id="CP138348">
    <property type="protein sequence ID" value="WPF87563.1"/>
    <property type="molecule type" value="Genomic_DNA"/>
</dbReference>
<reference evidence="3" key="1">
    <citation type="submission" date="2023-11" db="EMBL/GenBank/DDBJ databases">
        <title>Genome sequence of Cyanobacterium aponinum BCRC AL20115.</title>
        <authorList>
            <person name="Chang H.-Y."/>
            <person name="Lin K.-M."/>
            <person name="Hsueh H.-T."/>
            <person name="Chu H.-A."/>
            <person name="Kuo C.-H."/>
        </authorList>
    </citation>
    <scope>NUCLEOTIDE SEQUENCE</scope>
    <source>
        <strain evidence="3">AL20115</strain>
    </source>
</reference>
<evidence type="ECO:0000259" key="2">
    <source>
        <dbReference type="Pfam" id="PF02195"/>
    </source>
</evidence>
<dbReference type="AlphaFoldDB" id="A0AAF1C1E0"/>
<proteinExistence type="predicted"/>
<dbReference type="SUPFAM" id="SSF110849">
    <property type="entry name" value="ParB/Sulfiredoxin"/>
    <property type="match status" value="1"/>
</dbReference>
<dbReference type="InterPro" id="IPR036086">
    <property type="entry name" value="ParB/Sulfiredoxin_sf"/>
</dbReference>
<dbReference type="InterPro" id="IPR003115">
    <property type="entry name" value="ParB_N"/>
</dbReference>